<reference evidence="1 2" key="1">
    <citation type="journal article" date="2018" name="Front. Plant Sci.">
        <title>Red Clover (Trifolium pratense) and Zigzag Clover (T. medium) - A Picture of Genomic Similarities and Differences.</title>
        <authorList>
            <person name="Dluhosova J."/>
            <person name="Istvanek J."/>
            <person name="Nedelnik J."/>
            <person name="Repkova J."/>
        </authorList>
    </citation>
    <scope>NUCLEOTIDE SEQUENCE [LARGE SCALE GENOMIC DNA]</scope>
    <source>
        <strain evidence="2">cv. 10/8</strain>
        <tissue evidence="1">Leaf</tissue>
    </source>
</reference>
<dbReference type="Proteomes" id="UP000265520">
    <property type="component" value="Unassembled WGS sequence"/>
</dbReference>
<comment type="caution">
    <text evidence="1">The sequence shown here is derived from an EMBL/GenBank/DDBJ whole genome shotgun (WGS) entry which is preliminary data.</text>
</comment>
<feature type="non-terminal residue" evidence="1">
    <location>
        <position position="43"/>
    </location>
</feature>
<proteinExistence type="predicted"/>
<evidence type="ECO:0000313" key="2">
    <source>
        <dbReference type="Proteomes" id="UP000265520"/>
    </source>
</evidence>
<name>A0A392QGI4_9FABA</name>
<evidence type="ECO:0000313" key="1">
    <source>
        <dbReference type="EMBL" id="MCI22974.1"/>
    </source>
</evidence>
<sequence length="43" mass="5139">MEREVEAPQRKEENLKRWLLTLGVEEGRDPSLLELEPMLLMKM</sequence>
<dbReference type="EMBL" id="LXQA010133411">
    <property type="protein sequence ID" value="MCI22974.1"/>
    <property type="molecule type" value="Genomic_DNA"/>
</dbReference>
<organism evidence="1 2">
    <name type="scientific">Trifolium medium</name>
    <dbReference type="NCBI Taxonomy" id="97028"/>
    <lineage>
        <taxon>Eukaryota</taxon>
        <taxon>Viridiplantae</taxon>
        <taxon>Streptophyta</taxon>
        <taxon>Embryophyta</taxon>
        <taxon>Tracheophyta</taxon>
        <taxon>Spermatophyta</taxon>
        <taxon>Magnoliopsida</taxon>
        <taxon>eudicotyledons</taxon>
        <taxon>Gunneridae</taxon>
        <taxon>Pentapetalae</taxon>
        <taxon>rosids</taxon>
        <taxon>fabids</taxon>
        <taxon>Fabales</taxon>
        <taxon>Fabaceae</taxon>
        <taxon>Papilionoideae</taxon>
        <taxon>50 kb inversion clade</taxon>
        <taxon>NPAAA clade</taxon>
        <taxon>Hologalegina</taxon>
        <taxon>IRL clade</taxon>
        <taxon>Trifolieae</taxon>
        <taxon>Trifolium</taxon>
    </lineage>
</organism>
<dbReference type="AlphaFoldDB" id="A0A392QGI4"/>
<keyword evidence="2" id="KW-1185">Reference proteome</keyword>
<protein>
    <submittedName>
        <fullName evidence="1">Uncharacterized protein</fullName>
    </submittedName>
</protein>
<accession>A0A392QGI4</accession>